<reference evidence="1" key="1">
    <citation type="journal article" date="2014" name="Front. Microbiol.">
        <title>High frequency of phylogenetically diverse reductive dehalogenase-homologous genes in deep subseafloor sedimentary metagenomes.</title>
        <authorList>
            <person name="Kawai M."/>
            <person name="Futagami T."/>
            <person name="Toyoda A."/>
            <person name="Takaki Y."/>
            <person name="Nishi S."/>
            <person name="Hori S."/>
            <person name="Arai W."/>
            <person name="Tsubouchi T."/>
            <person name="Morono Y."/>
            <person name="Uchiyama I."/>
            <person name="Ito T."/>
            <person name="Fujiyama A."/>
            <person name="Inagaki F."/>
            <person name="Takami H."/>
        </authorList>
    </citation>
    <scope>NUCLEOTIDE SEQUENCE</scope>
    <source>
        <strain evidence="1">Expedition CK06-06</strain>
    </source>
</reference>
<proteinExistence type="predicted"/>
<sequence>MANVPNPAITQIKKACSIPHNPNIILNIEPA</sequence>
<dbReference type="EMBL" id="BART01021903">
    <property type="protein sequence ID" value="GAH04717.1"/>
    <property type="molecule type" value="Genomic_DNA"/>
</dbReference>
<protein>
    <submittedName>
        <fullName evidence="1">Uncharacterized protein</fullName>
    </submittedName>
</protein>
<feature type="non-terminal residue" evidence="1">
    <location>
        <position position="31"/>
    </location>
</feature>
<accession>X1CB32</accession>
<name>X1CB32_9ZZZZ</name>
<comment type="caution">
    <text evidence="1">The sequence shown here is derived from an EMBL/GenBank/DDBJ whole genome shotgun (WGS) entry which is preliminary data.</text>
</comment>
<dbReference type="AlphaFoldDB" id="X1CB32"/>
<evidence type="ECO:0000313" key="1">
    <source>
        <dbReference type="EMBL" id="GAH04717.1"/>
    </source>
</evidence>
<gene>
    <name evidence="1" type="ORF">S01H4_40256</name>
</gene>
<organism evidence="1">
    <name type="scientific">marine sediment metagenome</name>
    <dbReference type="NCBI Taxonomy" id="412755"/>
    <lineage>
        <taxon>unclassified sequences</taxon>
        <taxon>metagenomes</taxon>
        <taxon>ecological metagenomes</taxon>
    </lineage>
</organism>